<gene>
    <name evidence="8" type="primary">spoVE</name>
    <name evidence="8" type="ORF">CLPU_1c00870</name>
</gene>
<keyword evidence="6 7" id="KW-0472">Membrane</keyword>
<evidence type="ECO:0000256" key="3">
    <source>
        <dbReference type="ARBA" id="ARBA00022692"/>
    </source>
</evidence>
<name>A0A0L0WEL5_GOTPU</name>
<dbReference type="Pfam" id="PF01098">
    <property type="entry name" value="FTSW_RODA_SPOVE"/>
    <property type="match status" value="1"/>
</dbReference>
<dbReference type="PANTHER" id="PTHR30474">
    <property type="entry name" value="CELL CYCLE PROTEIN"/>
    <property type="match status" value="1"/>
</dbReference>
<dbReference type="GO" id="GO:0015648">
    <property type="term" value="F:lipid-linked peptidoglycan transporter activity"/>
    <property type="evidence" value="ECO:0007669"/>
    <property type="project" value="TreeGrafter"/>
</dbReference>
<feature type="transmembrane region" description="Helical" evidence="7">
    <location>
        <begin position="343"/>
        <end position="364"/>
    </location>
</feature>
<dbReference type="RefSeq" id="WP_050353661.1">
    <property type="nucleotide sequence ID" value="NZ_LGSS01000001.1"/>
</dbReference>
<dbReference type="GO" id="GO:0032153">
    <property type="term" value="C:cell division site"/>
    <property type="evidence" value="ECO:0007669"/>
    <property type="project" value="TreeGrafter"/>
</dbReference>
<accession>A0A0L0WEL5</accession>
<feature type="transmembrane region" description="Helical" evidence="7">
    <location>
        <begin position="188"/>
        <end position="206"/>
    </location>
</feature>
<evidence type="ECO:0000256" key="1">
    <source>
        <dbReference type="ARBA" id="ARBA00004651"/>
    </source>
</evidence>
<evidence type="ECO:0000256" key="2">
    <source>
        <dbReference type="ARBA" id="ARBA00022475"/>
    </source>
</evidence>
<feature type="transmembrane region" description="Helical" evidence="7">
    <location>
        <begin position="49"/>
        <end position="67"/>
    </location>
</feature>
<reference evidence="9" key="1">
    <citation type="submission" date="2015-07" db="EMBL/GenBank/DDBJ databases">
        <title>Draft genome sequence of the purine-degrading Gottschalkia purinilyticum DSM 1384 (formerly Clostridium purinilyticum).</title>
        <authorList>
            <person name="Poehlein A."/>
            <person name="Schiel-Bengelsdorf B."/>
            <person name="Bengelsdorf F.R."/>
            <person name="Daniel R."/>
            <person name="Duerre P."/>
        </authorList>
    </citation>
    <scope>NUCLEOTIDE SEQUENCE [LARGE SCALE GENOMIC DNA]</scope>
    <source>
        <strain evidence="9">DSM 1384</strain>
    </source>
</reference>
<feature type="transmembrane region" description="Helical" evidence="7">
    <location>
        <begin position="76"/>
        <end position="93"/>
    </location>
</feature>
<dbReference type="EMBL" id="LGSS01000001">
    <property type="protein sequence ID" value="KNF09922.1"/>
    <property type="molecule type" value="Genomic_DNA"/>
</dbReference>
<feature type="transmembrane region" description="Helical" evidence="7">
    <location>
        <begin position="306"/>
        <end position="331"/>
    </location>
</feature>
<evidence type="ECO:0000256" key="4">
    <source>
        <dbReference type="ARBA" id="ARBA00022960"/>
    </source>
</evidence>
<evidence type="ECO:0000256" key="6">
    <source>
        <dbReference type="ARBA" id="ARBA00023136"/>
    </source>
</evidence>
<organism evidence="8 9">
    <name type="scientific">Gottschalkia purinilytica</name>
    <name type="common">Clostridium purinilyticum</name>
    <dbReference type="NCBI Taxonomy" id="1503"/>
    <lineage>
        <taxon>Bacteria</taxon>
        <taxon>Bacillati</taxon>
        <taxon>Bacillota</taxon>
        <taxon>Tissierellia</taxon>
        <taxon>Tissierellales</taxon>
        <taxon>Gottschalkiaceae</taxon>
        <taxon>Gottschalkia</taxon>
    </lineage>
</organism>
<feature type="transmembrane region" description="Helical" evidence="7">
    <location>
        <begin position="141"/>
        <end position="158"/>
    </location>
</feature>
<dbReference type="GO" id="GO:0051301">
    <property type="term" value="P:cell division"/>
    <property type="evidence" value="ECO:0007669"/>
    <property type="project" value="InterPro"/>
</dbReference>
<keyword evidence="3 7" id="KW-0812">Transmembrane</keyword>
<dbReference type="GO" id="GO:0008360">
    <property type="term" value="P:regulation of cell shape"/>
    <property type="evidence" value="ECO:0007669"/>
    <property type="project" value="UniProtKB-KW"/>
</dbReference>
<feature type="transmembrane region" description="Helical" evidence="7">
    <location>
        <begin position="9"/>
        <end position="29"/>
    </location>
</feature>
<feature type="transmembrane region" description="Helical" evidence="7">
    <location>
        <begin position="105"/>
        <end position="129"/>
    </location>
</feature>
<evidence type="ECO:0000256" key="7">
    <source>
        <dbReference type="SAM" id="Phobius"/>
    </source>
</evidence>
<sequence length="373" mass="40947">MAKRKACDFTLMISVILLVFIGIIMVFSSSWPDGLYKMQDGYHFLKKQLVASILGLIAMIVFMNFDYWKLGKLSKLIFFGATILCLLIFTPLGREYNGARRWVDLGVINFMPSDAMKLGSIIFLSAFLAKRKEKMQSFKEGFIPAMMVIGFSCGLIILQKDLGTSATLAFTLVIIFFIGGAKISHLSTVGITGFIMLTLAILQPFTPAGERYRIKRVTTFLDPFADRVGSGWQVVQSLYALGSGGIFGLGLGKSRQKFFYIPEPYNDFIFSIIGEELGFIGCLTVMLLLLLVVWRGIKIALGAKDLFGCLLASGIVSLITIQALIHIAVVTSSMPATGIPLPFISYGGTSLMIYMAAAGVLLNISRHSQLDRS</sequence>
<dbReference type="Proteomes" id="UP000037267">
    <property type="component" value="Unassembled WGS sequence"/>
</dbReference>
<dbReference type="PATRIC" id="fig|1503.3.peg.954"/>
<keyword evidence="5 7" id="KW-1133">Transmembrane helix</keyword>
<dbReference type="STRING" id="1503.CLPU_1c00870"/>
<evidence type="ECO:0000313" key="8">
    <source>
        <dbReference type="EMBL" id="KNF09922.1"/>
    </source>
</evidence>
<dbReference type="GO" id="GO:0005886">
    <property type="term" value="C:plasma membrane"/>
    <property type="evidence" value="ECO:0007669"/>
    <property type="project" value="UniProtKB-SubCell"/>
</dbReference>
<dbReference type="NCBIfam" id="TIGR02614">
    <property type="entry name" value="ftsW"/>
    <property type="match status" value="1"/>
</dbReference>
<protein>
    <submittedName>
        <fullName evidence="8">Stage V sporulation protein E</fullName>
    </submittedName>
</protein>
<evidence type="ECO:0000256" key="5">
    <source>
        <dbReference type="ARBA" id="ARBA00022989"/>
    </source>
</evidence>
<evidence type="ECO:0000313" key="9">
    <source>
        <dbReference type="Proteomes" id="UP000037267"/>
    </source>
</evidence>
<feature type="transmembrane region" description="Helical" evidence="7">
    <location>
        <begin position="268"/>
        <end position="294"/>
    </location>
</feature>
<comment type="subcellular location">
    <subcellularLocation>
        <location evidence="1">Cell membrane</location>
        <topology evidence="1">Multi-pass membrane protein</topology>
    </subcellularLocation>
</comment>
<keyword evidence="2" id="KW-1003">Cell membrane</keyword>
<proteinExistence type="predicted"/>
<dbReference type="InterPro" id="IPR013437">
    <property type="entry name" value="FtsW"/>
</dbReference>
<comment type="caution">
    <text evidence="8">The sequence shown here is derived from an EMBL/GenBank/DDBJ whole genome shotgun (WGS) entry which is preliminary data.</text>
</comment>
<dbReference type="InterPro" id="IPR001182">
    <property type="entry name" value="FtsW/RodA"/>
</dbReference>
<keyword evidence="9" id="KW-1185">Reference proteome</keyword>
<feature type="transmembrane region" description="Helical" evidence="7">
    <location>
        <begin position="164"/>
        <end position="181"/>
    </location>
</feature>
<keyword evidence="4" id="KW-0133">Cell shape</keyword>
<dbReference type="AlphaFoldDB" id="A0A0L0WEL5"/>
<dbReference type="PANTHER" id="PTHR30474:SF13">
    <property type="entry name" value="STAGE V SPORULATION PROTEIN E"/>
    <property type="match status" value="1"/>
</dbReference>
<dbReference type="GO" id="GO:0009252">
    <property type="term" value="P:peptidoglycan biosynthetic process"/>
    <property type="evidence" value="ECO:0007669"/>
    <property type="project" value="InterPro"/>
</dbReference>